<keyword evidence="1" id="KW-1133">Transmembrane helix</keyword>
<feature type="transmembrane region" description="Helical" evidence="1">
    <location>
        <begin position="20"/>
        <end position="42"/>
    </location>
</feature>
<keyword evidence="1" id="KW-0812">Transmembrane</keyword>
<dbReference type="AlphaFoldDB" id="A0A7S0V539"/>
<gene>
    <name evidence="2" type="ORF">HTEP1355_LOCUS772</name>
</gene>
<accession>A0A7S0V539</accession>
<feature type="transmembrane region" description="Helical" evidence="1">
    <location>
        <begin position="54"/>
        <end position="75"/>
    </location>
</feature>
<proteinExistence type="predicted"/>
<reference evidence="2" key="1">
    <citation type="submission" date="2021-01" db="EMBL/GenBank/DDBJ databases">
        <authorList>
            <person name="Corre E."/>
            <person name="Pelletier E."/>
            <person name="Niang G."/>
            <person name="Scheremetjew M."/>
            <person name="Finn R."/>
            <person name="Kale V."/>
            <person name="Holt S."/>
            <person name="Cochrane G."/>
            <person name="Meng A."/>
            <person name="Brown T."/>
            <person name="Cohen L."/>
        </authorList>
    </citation>
    <scope>NUCLEOTIDE SEQUENCE</scope>
    <source>
        <strain evidence="2">CCMP443</strain>
    </source>
</reference>
<organism evidence="2">
    <name type="scientific">Hemiselmis tepida</name>
    <dbReference type="NCBI Taxonomy" id="464990"/>
    <lineage>
        <taxon>Eukaryota</taxon>
        <taxon>Cryptophyceae</taxon>
        <taxon>Cryptomonadales</taxon>
        <taxon>Hemiselmidaceae</taxon>
        <taxon>Hemiselmis</taxon>
    </lineage>
</organism>
<protein>
    <submittedName>
        <fullName evidence="2">Uncharacterized protein</fullName>
    </submittedName>
</protein>
<name>A0A7S0V539_9CRYP</name>
<evidence type="ECO:0000313" key="2">
    <source>
        <dbReference type="EMBL" id="CAD8777421.1"/>
    </source>
</evidence>
<keyword evidence="1" id="KW-0472">Membrane</keyword>
<dbReference type="EMBL" id="HBFN01001214">
    <property type="protein sequence ID" value="CAD8777421.1"/>
    <property type="molecule type" value="Transcribed_RNA"/>
</dbReference>
<sequence>MSNVANDEFGQSVATSIDPVMIMRIPTMISGICIAFVAIMQVHWYSNTRSRELFMSLLGVLLVATNMVFIFFASIHCPSLLYIKGELVSQDCSNWHVTAPTA</sequence>
<evidence type="ECO:0000256" key="1">
    <source>
        <dbReference type="SAM" id="Phobius"/>
    </source>
</evidence>